<dbReference type="EMBL" id="PGGM01000004">
    <property type="protein sequence ID" value="PSH64666.1"/>
    <property type="molecule type" value="Genomic_DNA"/>
</dbReference>
<proteinExistence type="predicted"/>
<reference evidence="2" key="1">
    <citation type="submission" date="2017-11" db="EMBL/GenBank/DDBJ databases">
        <authorList>
            <person name="Kuznetsova I."/>
            <person name="Sazanova A."/>
            <person name="Chirak E."/>
            <person name="Safronova V."/>
            <person name="Willems A."/>
        </authorList>
    </citation>
    <scope>NUCLEOTIDE SEQUENCE [LARGE SCALE GENOMIC DNA]</scope>
    <source>
        <strain evidence="2">CCBAU 03422</strain>
    </source>
</reference>
<sequence length="158" mass="16726">MHVLSYKGLGNMALGVKEFSGEFFQSDAPIDPNLMAPLSWVAGADTTLSIAGGRARATIGAGSNPRIWKQVAGLTNGATYKLNGRMYVGTCSTVRLRITPDTGLPNGSIYELIDSVDHLFTEQTFVMSGTAMFIGIVGISGAAGQYVEIDDNFSLTLV</sequence>
<dbReference type="RefSeq" id="WP_106664211.1">
    <property type="nucleotide sequence ID" value="NZ_PGGM01000004.1"/>
</dbReference>
<comment type="caution">
    <text evidence="1">The sequence shown here is derived from an EMBL/GenBank/DDBJ whole genome shotgun (WGS) entry which is preliminary data.</text>
</comment>
<name>A0A2P7BDW3_9HYPH</name>
<organism evidence="1 2">
    <name type="scientific">Phyllobacterium sophorae</name>
    <dbReference type="NCBI Taxonomy" id="1520277"/>
    <lineage>
        <taxon>Bacteria</taxon>
        <taxon>Pseudomonadati</taxon>
        <taxon>Pseudomonadota</taxon>
        <taxon>Alphaproteobacteria</taxon>
        <taxon>Hyphomicrobiales</taxon>
        <taxon>Phyllobacteriaceae</taxon>
        <taxon>Phyllobacterium</taxon>
    </lineage>
</organism>
<keyword evidence="2" id="KW-1185">Reference proteome</keyword>
<evidence type="ECO:0000313" key="2">
    <source>
        <dbReference type="Proteomes" id="UP000241764"/>
    </source>
</evidence>
<gene>
    <name evidence="1" type="ORF">CU103_12345</name>
</gene>
<protein>
    <submittedName>
        <fullName evidence="1">Uncharacterized protein</fullName>
    </submittedName>
</protein>
<accession>A0A2P7BDW3</accession>
<dbReference type="AlphaFoldDB" id="A0A2P7BDW3"/>
<dbReference type="Proteomes" id="UP000241764">
    <property type="component" value="Unassembled WGS sequence"/>
</dbReference>
<evidence type="ECO:0000313" key="1">
    <source>
        <dbReference type="EMBL" id="PSH64666.1"/>
    </source>
</evidence>